<dbReference type="InterPro" id="IPR000242">
    <property type="entry name" value="PTP_cat"/>
</dbReference>
<protein>
    <submittedName>
        <fullName evidence="3">Uncharacterized protein</fullName>
    </submittedName>
</protein>
<comment type="caution">
    <text evidence="3">The sequence shown here is derived from an EMBL/GenBank/DDBJ whole genome shotgun (WGS) entry which is preliminary data.</text>
</comment>
<dbReference type="PANTHER" id="PTHR46163:SF5">
    <property type="entry name" value="TYROSINE-PROTEIN PHOSPHATASE"/>
    <property type="match status" value="1"/>
</dbReference>
<proteinExistence type="predicted"/>
<dbReference type="InterPro" id="IPR000387">
    <property type="entry name" value="Tyr_Pase_dom"/>
</dbReference>
<dbReference type="Pfam" id="PF00102">
    <property type="entry name" value="Y_phosphatase"/>
    <property type="match status" value="1"/>
</dbReference>
<evidence type="ECO:0000313" key="4">
    <source>
        <dbReference type="Proteomes" id="UP001331761"/>
    </source>
</evidence>
<evidence type="ECO:0000259" key="2">
    <source>
        <dbReference type="PROSITE" id="PS50056"/>
    </source>
</evidence>
<dbReference type="PROSITE" id="PS00383">
    <property type="entry name" value="TYR_PHOSPHATASE_1"/>
    <property type="match status" value="1"/>
</dbReference>
<dbReference type="GO" id="GO:0004725">
    <property type="term" value="F:protein tyrosine phosphatase activity"/>
    <property type="evidence" value="ECO:0007669"/>
    <property type="project" value="InterPro"/>
</dbReference>
<feature type="domain" description="Tyrosine-protein phosphatase" evidence="1">
    <location>
        <begin position="187"/>
        <end position="415"/>
    </location>
</feature>
<dbReference type="InterPro" id="IPR016130">
    <property type="entry name" value="Tyr_Pase_AS"/>
</dbReference>
<dbReference type="PROSITE" id="PS50056">
    <property type="entry name" value="TYR_PHOSPHATASE_2"/>
    <property type="match status" value="1"/>
</dbReference>
<sequence>MFQFKGEEAKRAFVKVSIRDAECYSSRSESSFVVFLAAMSYDDHHLSDVHIRSEKFVYDNLTNTHVFSGYLTIPSSYRNLNECFDDGNFDCVPRADVVYIRFESEPNDPWAIDQIDVDVTFRVTSNEESRDFDVSGAFIYVSEVDLQRNEVAWSFLPPMTDKDMKAARREQIKGFVENALTKGPKGLVAEFRKIPKHDDLTKMTEFVQQLANKNNRYRDVGCFDDNRVILTLGTSTYIHANYVATPSHPRKFVCTQGPLPHTCAHFWCMVVQEEADVILMLCNFTEMEQFNFPFETSTIVEVTNLDVYVPGCPLHSCIHYHWIDWPDRGVPQADLAPLYLLHEIVHTKTPIIIHCSAGIGRTGSMVLLQYAVEVLERGDVLRTMDSYLEEVRTQRSSSVQNEQQYLYVHQVLLNFLQKTGSLPQSLDPALESFKRIYHKITKGF</sequence>
<dbReference type="Gene3D" id="3.90.190.10">
    <property type="entry name" value="Protein tyrosine phosphatase superfamily"/>
    <property type="match status" value="2"/>
</dbReference>
<reference evidence="3 4" key="1">
    <citation type="submission" date="2019-10" db="EMBL/GenBank/DDBJ databases">
        <title>Assembly and Annotation for the nematode Trichostrongylus colubriformis.</title>
        <authorList>
            <person name="Martin J."/>
        </authorList>
    </citation>
    <scope>NUCLEOTIDE SEQUENCE [LARGE SCALE GENOMIC DNA]</scope>
    <source>
        <strain evidence="3">G859</strain>
        <tissue evidence="3">Whole worm</tissue>
    </source>
</reference>
<dbReference type="InterPro" id="IPR052782">
    <property type="entry name" value="Oocyte-zygote_transition_reg"/>
</dbReference>
<dbReference type="Proteomes" id="UP001331761">
    <property type="component" value="Unassembled WGS sequence"/>
</dbReference>
<dbReference type="SMART" id="SM00404">
    <property type="entry name" value="PTPc_motif"/>
    <property type="match status" value="1"/>
</dbReference>
<feature type="domain" description="Tyrosine specific protein phosphatases" evidence="2">
    <location>
        <begin position="350"/>
        <end position="406"/>
    </location>
</feature>
<dbReference type="InterPro" id="IPR029021">
    <property type="entry name" value="Prot-tyrosine_phosphatase-like"/>
</dbReference>
<accession>A0AAN8GF56</accession>
<dbReference type="PROSITE" id="PS50055">
    <property type="entry name" value="TYR_PHOSPHATASE_PTP"/>
    <property type="match status" value="1"/>
</dbReference>
<dbReference type="PRINTS" id="PR00700">
    <property type="entry name" value="PRTYPHPHTASE"/>
</dbReference>
<keyword evidence="4" id="KW-1185">Reference proteome</keyword>
<name>A0AAN8GF56_TRICO</name>
<dbReference type="EMBL" id="WIXE01000688">
    <property type="protein sequence ID" value="KAK5986348.1"/>
    <property type="molecule type" value="Genomic_DNA"/>
</dbReference>
<dbReference type="SMART" id="SM00194">
    <property type="entry name" value="PTPc"/>
    <property type="match status" value="1"/>
</dbReference>
<gene>
    <name evidence="3" type="ORF">GCK32_008284</name>
</gene>
<dbReference type="CDD" id="cd00047">
    <property type="entry name" value="PTPc"/>
    <property type="match status" value="1"/>
</dbReference>
<evidence type="ECO:0000313" key="3">
    <source>
        <dbReference type="EMBL" id="KAK5986348.1"/>
    </source>
</evidence>
<dbReference type="PANTHER" id="PTHR46163">
    <property type="entry name" value="TYROSINE-PROTEIN PHOSPHATASE-RELATED"/>
    <property type="match status" value="1"/>
</dbReference>
<dbReference type="SUPFAM" id="SSF52799">
    <property type="entry name" value="(Phosphotyrosine protein) phosphatases II"/>
    <property type="match status" value="1"/>
</dbReference>
<dbReference type="InterPro" id="IPR003595">
    <property type="entry name" value="Tyr_Pase_cat"/>
</dbReference>
<organism evidence="3 4">
    <name type="scientific">Trichostrongylus colubriformis</name>
    <name type="common">Black scour worm</name>
    <dbReference type="NCBI Taxonomy" id="6319"/>
    <lineage>
        <taxon>Eukaryota</taxon>
        <taxon>Metazoa</taxon>
        <taxon>Ecdysozoa</taxon>
        <taxon>Nematoda</taxon>
        <taxon>Chromadorea</taxon>
        <taxon>Rhabditida</taxon>
        <taxon>Rhabditina</taxon>
        <taxon>Rhabditomorpha</taxon>
        <taxon>Strongyloidea</taxon>
        <taxon>Trichostrongylidae</taxon>
        <taxon>Trichostrongylus</taxon>
    </lineage>
</organism>
<evidence type="ECO:0000259" key="1">
    <source>
        <dbReference type="PROSITE" id="PS50055"/>
    </source>
</evidence>
<dbReference type="AlphaFoldDB" id="A0AAN8GF56"/>